<evidence type="ECO:0000256" key="5">
    <source>
        <dbReference type="ARBA" id="ARBA00023239"/>
    </source>
</evidence>
<dbReference type="NCBIfam" id="TIGR00247">
    <property type="entry name" value="endolytic transglycosylase MltG"/>
    <property type="match status" value="1"/>
</dbReference>
<dbReference type="Pfam" id="PF02618">
    <property type="entry name" value="YceG"/>
    <property type="match status" value="1"/>
</dbReference>
<sequence>MDKEGSDLPPSKIDSDHFFWHGLKERGRHFAKSHHLNRWRNLVISLGVIILVVLFLLYLLFLQPPPDFPIKEFVKVEKGLTIEQAAETLAGTGVIKSPLAMKLWYKLGLAGESNPLVAGDYFFEHRLPLWSVIDRLATGHLGLEHVRITIPEGLTLVQIGKLLEGKLSEFNRARFTLITKGLEGYLFPDTYFFAPNATEDEVVEEMRENFELKIKDLKPDIAISGRTLEEIITMASIIEKEAITPESRRIISGILWKRIDTGMKLQVDAVFPYFLGKNTFELTREDLWFDSPYNTYRYEGLPPAPIANPSFDSIESSLYPEETSYWFYLSDMRSQMHYARTHDEHVKFKNQYLR</sequence>
<dbReference type="STRING" id="1802439.A2589_01080"/>
<evidence type="ECO:0000256" key="3">
    <source>
        <dbReference type="ARBA" id="ARBA00022989"/>
    </source>
</evidence>
<dbReference type="AlphaFoldDB" id="A0A1G2QHE6"/>
<organism evidence="8 9">
    <name type="scientific">Candidatus Vogelbacteria bacterium RIFOXYD1_FULL_46_19</name>
    <dbReference type="NCBI Taxonomy" id="1802439"/>
    <lineage>
        <taxon>Bacteria</taxon>
        <taxon>Candidatus Vogeliibacteriota</taxon>
    </lineage>
</organism>
<evidence type="ECO:0000256" key="6">
    <source>
        <dbReference type="ARBA" id="ARBA00023316"/>
    </source>
</evidence>
<protein>
    <recommendedName>
        <fullName evidence="7">Endolytic murein transglycosylase</fullName>
        <ecNumber evidence="7">4.2.2.29</ecNumber>
    </recommendedName>
    <alternativeName>
        <fullName evidence="7">Peptidoglycan lytic transglycosylase</fullName>
    </alternativeName>
    <alternativeName>
        <fullName evidence="7">Peptidoglycan polymerization terminase</fullName>
    </alternativeName>
</protein>
<reference evidence="8 9" key="1">
    <citation type="journal article" date="2016" name="Nat. Commun.">
        <title>Thousands of microbial genomes shed light on interconnected biogeochemical processes in an aquifer system.</title>
        <authorList>
            <person name="Anantharaman K."/>
            <person name="Brown C.T."/>
            <person name="Hug L.A."/>
            <person name="Sharon I."/>
            <person name="Castelle C.J."/>
            <person name="Probst A.J."/>
            <person name="Thomas B.C."/>
            <person name="Singh A."/>
            <person name="Wilkins M.J."/>
            <person name="Karaoz U."/>
            <person name="Brodie E.L."/>
            <person name="Williams K.H."/>
            <person name="Hubbard S.S."/>
            <person name="Banfield J.F."/>
        </authorList>
    </citation>
    <scope>NUCLEOTIDE SEQUENCE [LARGE SCALE GENOMIC DNA]</scope>
</reference>
<gene>
    <name evidence="7" type="primary">mltG</name>
    <name evidence="8" type="ORF">A2589_01080</name>
</gene>
<comment type="similarity">
    <text evidence="7">Belongs to the transglycosylase MltG family.</text>
</comment>
<dbReference type="EC" id="4.2.2.29" evidence="7"/>
<dbReference type="GO" id="GO:0005886">
    <property type="term" value="C:plasma membrane"/>
    <property type="evidence" value="ECO:0007669"/>
    <property type="project" value="UniProtKB-SubCell"/>
</dbReference>
<keyword evidence="3 7" id="KW-1133">Transmembrane helix</keyword>
<dbReference type="GO" id="GO:0071555">
    <property type="term" value="P:cell wall organization"/>
    <property type="evidence" value="ECO:0007669"/>
    <property type="project" value="UniProtKB-KW"/>
</dbReference>
<accession>A0A1G2QHE6</accession>
<feature type="transmembrane region" description="Helical" evidence="7">
    <location>
        <begin position="42"/>
        <end position="61"/>
    </location>
</feature>
<name>A0A1G2QHE6_9BACT</name>
<keyword evidence="4 7" id="KW-0472">Membrane</keyword>
<dbReference type="EMBL" id="MHTK01000006">
    <property type="protein sequence ID" value="OHA59442.1"/>
    <property type="molecule type" value="Genomic_DNA"/>
</dbReference>
<dbReference type="Gene3D" id="3.30.1490.480">
    <property type="entry name" value="Endolytic murein transglycosylase"/>
    <property type="match status" value="1"/>
</dbReference>
<feature type="site" description="Important for catalytic activity" evidence="7">
    <location>
        <position position="241"/>
    </location>
</feature>
<evidence type="ECO:0000256" key="7">
    <source>
        <dbReference type="HAMAP-Rule" id="MF_02065"/>
    </source>
</evidence>
<keyword evidence="5 7" id="KW-0456">Lyase</keyword>
<keyword evidence="6 7" id="KW-0961">Cell wall biogenesis/degradation</keyword>
<dbReference type="GO" id="GO:0009252">
    <property type="term" value="P:peptidoglycan biosynthetic process"/>
    <property type="evidence" value="ECO:0007669"/>
    <property type="project" value="UniProtKB-UniRule"/>
</dbReference>
<keyword evidence="2 7" id="KW-0812">Transmembrane</keyword>
<dbReference type="PANTHER" id="PTHR30518:SF2">
    <property type="entry name" value="ENDOLYTIC MUREIN TRANSGLYCOSYLASE"/>
    <property type="match status" value="1"/>
</dbReference>
<evidence type="ECO:0000256" key="4">
    <source>
        <dbReference type="ARBA" id="ARBA00023136"/>
    </source>
</evidence>
<keyword evidence="1 7" id="KW-1003">Cell membrane</keyword>
<dbReference type="PANTHER" id="PTHR30518">
    <property type="entry name" value="ENDOLYTIC MUREIN TRANSGLYCOSYLASE"/>
    <property type="match status" value="1"/>
</dbReference>
<proteinExistence type="inferred from homology"/>
<dbReference type="HAMAP" id="MF_02065">
    <property type="entry name" value="MltG"/>
    <property type="match status" value="1"/>
</dbReference>
<dbReference type="Proteomes" id="UP000177838">
    <property type="component" value="Unassembled WGS sequence"/>
</dbReference>
<evidence type="ECO:0000256" key="2">
    <source>
        <dbReference type="ARBA" id="ARBA00022692"/>
    </source>
</evidence>
<comment type="function">
    <text evidence="7">Functions as a peptidoglycan terminase that cleaves nascent peptidoglycan strands endolytically to terminate their elongation.</text>
</comment>
<dbReference type="InterPro" id="IPR003770">
    <property type="entry name" value="MLTG-like"/>
</dbReference>
<comment type="subcellular location">
    <subcellularLocation>
        <location evidence="7">Cell membrane</location>
        <topology evidence="7">Single-pass membrane protein</topology>
    </subcellularLocation>
</comment>
<evidence type="ECO:0000313" key="9">
    <source>
        <dbReference type="Proteomes" id="UP000177838"/>
    </source>
</evidence>
<comment type="catalytic activity">
    <reaction evidence="7">
        <text>a peptidoglycan chain = a peptidoglycan chain with N-acetyl-1,6-anhydromuramyl-[peptide] at the reducing end + a peptidoglycan chain with N-acetylglucosamine at the non-reducing end.</text>
        <dbReference type="EC" id="4.2.2.29"/>
    </reaction>
</comment>
<dbReference type="GO" id="GO:0008932">
    <property type="term" value="F:lytic endotransglycosylase activity"/>
    <property type="evidence" value="ECO:0007669"/>
    <property type="project" value="UniProtKB-UniRule"/>
</dbReference>
<evidence type="ECO:0000256" key="1">
    <source>
        <dbReference type="ARBA" id="ARBA00022475"/>
    </source>
</evidence>
<comment type="caution">
    <text evidence="8">The sequence shown here is derived from an EMBL/GenBank/DDBJ whole genome shotgun (WGS) entry which is preliminary data.</text>
</comment>
<evidence type="ECO:0000313" key="8">
    <source>
        <dbReference type="EMBL" id="OHA59442.1"/>
    </source>
</evidence>